<comment type="caution">
    <text evidence="2">The sequence shown here is derived from an EMBL/GenBank/DDBJ whole genome shotgun (WGS) entry which is preliminary data.</text>
</comment>
<evidence type="ECO:0000313" key="3">
    <source>
        <dbReference type="Proteomes" id="UP001596226"/>
    </source>
</evidence>
<dbReference type="Proteomes" id="UP001596226">
    <property type="component" value="Unassembled WGS sequence"/>
</dbReference>
<proteinExistence type="predicted"/>
<name>A0ABW1H608_9ACTN</name>
<organism evidence="2 3">
    <name type="scientific">Micromonospora vulcania</name>
    <dbReference type="NCBI Taxonomy" id="1441873"/>
    <lineage>
        <taxon>Bacteria</taxon>
        <taxon>Bacillati</taxon>
        <taxon>Actinomycetota</taxon>
        <taxon>Actinomycetes</taxon>
        <taxon>Micromonosporales</taxon>
        <taxon>Micromonosporaceae</taxon>
        <taxon>Micromonospora</taxon>
    </lineage>
</organism>
<feature type="region of interest" description="Disordered" evidence="1">
    <location>
        <begin position="207"/>
        <end position="231"/>
    </location>
</feature>
<reference evidence="3" key="1">
    <citation type="journal article" date="2019" name="Int. J. Syst. Evol. Microbiol.">
        <title>The Global Catalogue of Microorganisms (GCM) 10K type strain sequencing project: providing services to taxonomists for standard genome sequencing and annotation.</title>
        <authorList>
            <consortium name="The Broad Institute Genomics Platform"/>
            <consortium name="The Broad Institute Genome Sequencing Center for Infectious Disease"/>
            <person name="Wu L."/>
            <person name="Ma J."/>
        </authorList>
    </citation>
    <scope>NUCLEOTIDE SEQUENCE [LARGE SCALE GENOMIC DNA]</scope>
    <source>
        <strain evidence="3">CGMCC 4.7144</strain>
    </source>
</reference>
<accession>A0ABW1H608</accession>
<protein>
    <submittedName>
        <fullName evidence="2">Uncharacterized protein</fullName>
    </submittedName>
</protein>
<dbReference type="EMBL" id="JBHSQS010000005">
    <property type="protein sequence ID" value="MFC5923822.1"/>
    <property type="molecule type" value="Genomic_DNA"/>
</dbReference>
<dbReference type="RefSeq" id="WP_377509229.1">
    <property type="nucleotide sequence ID" value="NZ_JBHSQS010000005.1"/>
</dbReference>
<keyword evidence="3" id="KW-1185">Reference proteome</keyword>
<gene>
    <name evidence="2" type="ORF">ACFQGL_10770</name>
</gene>
<evidence type="ECO:0000256" key="1">
    <source>
        <dbReference type="SAM" id="MobiDB-lite"/>
    </source>
</evidence>
<evidence type="ECO:0000313" key="2">
    <source>
        <dbReference type="EMBL" id="MFC5923822.1"/>
    </source>
</evidence>
<sequence length="231" mass="24754">MHTQLAAIAASGGASNIPALITAAATLAAFALGQLSSVWQQKRISRGEARKQTEAVTVELFAAVDDLQRALQLIEPRWTSRRSRSLVFGMAVFELLIGRATGEVGPAALRAVRGAADWDDRAGHAVAGELSAPAARVATALSRAMLLSDQDIVNAAVTVGERLPALAAAYSDNQLFRSRKKQAEFLAARERADAAVQEALGDLMTVARQRLHGSPPRRWQRTRPSRPSGER</sequence>